<keyword evidence="1" id="KW-0472">Membrane</keyword>
<feature type="transmembrane region" description="Helical" evidence="1">
    <location>
        <begin position="82"/>
        <end position="99"/>
    </location>
</feature>
<feature type="transmembrane region" description="Helical" evidence="1">
    <location>
        <begin position="105"/>
        <end position="126"/>
    </location>
</feature>
<evidence type="ECO:0000313" key="2">
    <source>
        <dbReference type="EMBL" id="EGQ17169.1"/>
    </source>
</evidence>
<protein>
    <submittedName>
        <fullName evidence="2">Uncharacterized protein</fullName>
    </submittedName>
</protein>
<keyword evidence="1" id="KW-1133">Transmembrane helix</keyword>
<comment type="caution">
    <text evidence="2">The sequence shown here is derived from an EMBL/GenBank/DDBJ whole genome shotgun (WGS) entry which is preliminary data.</text>
</comment>
<evidence type="ECO:0000256" key="1">
    <source>
        <dbReference type="SAM" id="Phobius"/>
    </source>
</evidence>
<sequence>MAHAEAQRKGGIATAPFTLLLLSLFPRVPSVDPFGSGDFRVVIVLYEVFDADAAFVAYGASTTRLNRRTMDKNCVLVFYNDDFAVGADIGLSVLVLLIFRFHVYMLLFSLDLTCFLICLKAAYFPFRPAAKRA</sequence>
<organism evidence="2 3">
    <name type="scientific">Prevotella dentalis (strain ATCC 49559 / DSM 3688 / JCM 13448 / NCTC 12043 / ES 2772)</name>
    <name type="common">Mitsuokella dentalis</name>
    <dbReference type="NCBI Taxonomy" id="908937"/>
    <lineage>
        <taxon>Bacteria</taxon>
        <taxon>Pseudomonadati</taxon>
        <taxon>Bacteroidota</taxon>
        <taxon>Bacteroidia</taxon>
        <taxon>Bacteroidales</taxon>
        <taxon>Prevotellaceae</taxon>
        <taxon>Prevotella</taxon>
    </lineage>
</organism>
<gene>
    <name evidence="2" type="ORF">HMPREF9136_0253</name>
</gene>
<keyword evidence="1" id="KW-0812">Transmembrane</keyword>
<accession>F9D076</accession>
<dbReference type="EMBL" id="AFPW01000004">
    <property type="protein sequence ID" value="EGQ17169.1"/>
    <property type="molecule type" value="Genomic_DNA"/>
</dbReference>
<dbReference type="AlphaFoldDB" id="F9D076"/>
<reference evidence="2 3" key="1">
    <citation type="submission" date="2011-04" db="EMBL/GenBank/DDBJ databases">
        <authorList>
            <person name="Muzny D."/>
            <person name="Qin X."/>
            <person name="Deng J."/>
            <person name="Jiang H."/>
            <person name="Liu Y."/>
            <person name="Qu J."/>
            <person name="Song X.-Z."/>
            <person name="Zhang L."/>
            <person name="Thornton R."/>
            <person name="Coyle M."/>
            <person name="Francisco L."/>
            <person name="Jackson L."/>
            <person name="Javaid M."/>
            <person name="Korchina V."/>
            <person name="Kovar C."/>
            <person name="Mata R."/>
            <person name="Mathew T."/>
            <person name="Ngo R."/>
            <person name="Nguyen L."/>
            <person name="Nguyen N."/>
            <person name="Okwuonu G."/>
            <person name="Ongeri F."/>
            <person name="Pham C."/>
            <person name="Simmons D."/>
            <person name="Wilczek-Boney K."/>
            <person name="Hale W."/>
            <person name="Jakkamsetti A."/>
            <person name="Pham P."/>
            <person name="Ruth R."/>
            <person name="San Lucas F."/>
            <person name="Warren J."/>
            <person name="Zhang J."/>
            <person name="Zhao Z."/>
            <person name="Zhou C."/>
            <person name="Zhu D."/>
            <person name="Lee S."/>
            <person name="Bess C."/>
            <person name="Blankenburg K."/>
            <person name="Forbes L."/>
            <person name="Fu Q."/>
            <person name="Gubbala S."/>
            <person name="Hirani K."/>
            <person name="Jayaseelan J.C."/>
            <person name="Lara F."/>
            <person name="Munidasa M."/>
            <person name="Palculict T."/>
            <person name="Patil S."/>
            <person name="Pu L.-L."/>
            <person name="Saada N."/>
            <person name="Tang L."/>
            <person name="Weissenberger G."/>
            <person name="Zhu Y."/>
            <person name="Hemphill L."/>
            <person name="Shang Y."/>
            <person name="Youmans B."/>
            <person name="Ayvaz T."/>
            <person name="Ross M."/>
            <person name="Santibanez J."/>
            <person name="Aqrawi P."/>
            <person name="Gross S."/>
            <person name="Joshi V."/>
            <person name="Fowler G."/>
            <person name="Nazareth L."/>
            <person name="Reid J."/>
            <person name="Worley K."/>
            <person name="Petrosino J."/>
            <person name="Highlander S."/>
            <person name="Gibbs R."/>
        </authorList>
    </citation>
    <scope>NUCLEOTIDE SEQUENCE [LARGE SCALE GENOMIC DNA]</scope>
    <source>
        <strain evidence="2 3">DSM 3688</strain>
    </source>
</reference>
<dbReference type="Proteomes" id="UP000007820">
    <property type="component" value="Unassembled WGS sequence"/>
</dbReference>
<proteinExistence type="predicted"/>
<name>F9D076_PREDD</name>
<evidence type="ECO:0000313" key="3">
    <source>
        <dbReference type="Proteomes" id="UP000007820"/>
    </source>
</evidence>